<accession>A0ABW5V3I1</accession>
<organism evidence="2 3">
    <name type="scientific">Lentibacillus juripiscarius</name>
    <dbReference type="NCBI Taxonomy" id="257446"/>
    <lineage>
        <taxon>Bacteria</taxon>
        <taxon>Bacillati</taxon>
        <taxon>Bacillota</taxon>
        <taxon>Bacilli</taxon>
        <taxon>Bacillales</taxon>
        <taxon>Bacillaceae</taxon>
        <taxon>Lentibacillus</taxon>
    </lineage>
</organism>
<name>A0ABW5V3I1_9BACI</name>
<evidence type="ECO:0000313" key="3">
    <source>
        <dbReference type="Proteomes" id="UP001597502"/>
    </source>
</evidence>
<protein>
    <submittedName>
        <fullName evidence="2">DUF2642 domain-containing protein</fullName>
    </submittedName>
</protein>
<dbReference type="Proteomes" id="UP001597502">
    <property type="component" value="Unassembled WGS sequence"/>
</dbReference>
<proteinExistence type="predicted"/>
<comment type="caution">
    <text evidence="2">The sequence shown here is derived from an EMBL/GenBank/DDBJ whole genome shotgun (WGS) entry which is preliminary data.</text>
</comment>
<dbReference type="InterPro" id="IPR020139">
    <property type="entry name" value="DUF2642"/>
</dbReference>
<evidence type="ECO:0000256" key="1">
    <source>
        <dbReference type="SAM" id="MobiDB-lite"/>
    </source>
</evidence>
<gene>
    <name evidence="2" type="ORF">ACFSUO_03295</name>
</gene>
<dbReference type="RefSeq" id="WP_382391073.1">
    <property type="nucleotide sequence ID" value="NZ_JBHUNA010000005.1"/>
</dbReference>
<reference evidence="3" key="1">
    <citation type="journal article" date="2019" name="Int. J. Syst. Evol. Microbiol.">
        <title>The Global Catalogue of Microorganisms (GCM) 10K type strain sequencing project: providing services to taxonomists for standard genome sequencing and annotation.</title>
        <authorList>
            <consortium name="The Broad Institute Genomics Platform"/>
            <consortium name="The Broad Institute Genome Sequencing Center for Infectious Disease"/>
            <person name="Wu L."/>
            <person name="Ma J."/>
        </authorList>
    </citation>
    <scope>NUCLEOTIDE SEQUENCE [LARGE SCALE GENOMIC DNA]</scope>
    <source>
        <strain evidence="3">TISTR 1535</strain>
    </source>
</reference>
<dbReference type="Pfam" id="PF10842">
    <property type="entry name" value="DUF2642"/>
    <property type="match status" value="1"/>
</dbReference>
<keyword evidence="3" id="KW-1185">Reference proteome</keyword>
<evidence type="ECO:0000313" key="2">
    <source>
        <dbReference type="EMBL" id="MFD2760010.1"/>
    </source>
</evidence>
<feature type="region of interest" description="Disordered" evidence="1">
    <location>
        <begin position="45"/>
        <end position="65"/>
    </location>
</feature>
<sequence>MTNRQRNLLNLVNQLSQNLINDTSSVNSNLSVDLPRFDFNAGVNVDVGTGSGTDTPTEPAPPQGPSTVREVLMNLVNEQVEVTTPFGPVSGTLLAVKNDYIVLIEADGSQALVRIPKIELVSEL</sequence>
<dbReference type="EMBL" id="JBHUNA010000005">
    <property type="protein sequence ID" value="MFD2760010.1"/>
    <property type="molecule type" value="Genomic_DNA"/>
</dbReference>